<evidence type="ECO:0000256" key="5">
    <source>
        <dbReference type="ARBA" id="ARBA00022741"/>
    </source>
</evidence>
<keyword evidence="6" id="KW-0067">ATP-binding</keyword>
<organism evidence="15 16">
    <name type="scientific">Aspergillus glaucus CBS 516.65</name>
    <dbReference type="NCBI Taxonomy" id="1160497"/>
    <lineage>
        <taxon>Eukaryota</taxon>
        <taxon>Fungi</taxon>
        <taxon>Dikarya</taxon>
        <taxon>Ascomycota</taxon>
        <taxon>Pezizomycotina</taxon>
        <taxon>Eurotiomycetes</taxon>
        <taxon>Eurotiomycetidae</taxon>
        <taxon>Eurotiales</taxon>
        <taxon>Aspergillaceae</taxon>
        <taxon>Aspergillus</taxon>
        <taxon>Aspergillus subgen. Aspergillus</taxon>
    </lineage>
</organism>
<dbReference type="Pfam" id="PF03676">
    <property type="entry name" value="PHAF1"/>
    <property type="match status" value="2"/>
</dbReference>
<dbReference type="EMBL" id="KV878898">
    <property type="protein sequence ID" value="OJJ83989.1"/>
    <property type="molecule type" value="Genomic_DNA"/>
</dbReference>
<dbReference type="SUPFAM" id="SSF52374">
    <property type="entry name" value="Nucleotidylyl transferase"/>
    <property type="match status" value="1"/>
</dbReference>
<evidence type="ECO:0000256" key="6">
    <source>
        <dbReference type="ARBA" id="ARBA00022840"/>
    </source>
</evidence>
<dbReference type="InterPro" id="IPR009008">
    <property type="entry name" value="Val/Leu/Ile-tRNA-synth_edit"/>
</dbReference>
<dbReference type="InterPro" id="IPR001412">
    <property type="entry name" value="aa-tRNA-synth_I_CS"/>
</dbReference>
<evidence type="ECO:0000256" key="9">
    <source>
        <dbReference type="ARBA" id="ARBA00032665"/>
    </source>
</evidence>
<feature type="domain" description="Methionyl/Valyl/Leucyl/Isoleucyl-tRNA synthetase anticodon-binding" evidence="14">
    <location>
        <begin position="1273"/>
        <end position="1426"/>
    </location>
</feature>
<sequence>MLDGSLGDLSARALLDGLVKEAEEDDLSVAVEVVRLHRIALGASLHNVLSRVKSHPQTYPAIDLAYSSSDPLRKPVILQLPSNGLRLRFDGPDQRLRLIEVLDFTKISMVYKNQDVVKGTKEQTPSQQGPSFRHVYNRLFGPSYPGEYIPPASHTPYGTYVLSYPGVAFSFPLQNSAYSDQCDFVALLSSSAALPATSMAIYQGSSWPESRSKLFTQPPQYPRSPALVGKNREASPDEIEEFNVLGAGKIEIVRRSTPTTYISLSETTPQDLIAEFGPPDAIYRKNDRRISIHRAAGGGGGADALHMSPSPARGIDVTDTDQSSNNSVTDDSDEEISHGETLDPSSMPTECFYNYFHHGFDAFISYPTTPGPAFPGSDLSDPAPPNPSSQLVVTKIILHGNVPGSYPFNRHRRSRWTIYLDAHGDPVTSETPYDEISSRLRDVWKGSYASAAEERALQRPMVLNRGWGDSPESSVEFLGGWEESTGRGPRAGGDSQDGGLGNTELFGFPGLLFEVMKNGAAAVLNRTCFFRSSMPELPRTLTRSWSSTLKLPKSTFPARVSPADQAKYLQRCTNELYAWQRRERPADRPFVLHDGPPYANGELHIGHALNKILKDIICRVQLGRGKRVGYVPGWDCHGLPIELKALQGEKDAGLAANGPVSATVIRNKARKLAGKTVKEQMKGFRGFGVMADWESHWKTMDKEFEKRQLGVFREMVDKGLIYRRFKPVYWSPSTGTALAEAELEYKEDHVSAAALVKFPLVFLPPHLLQNPLLREKEVSAVIWTTTPWTLPANAVIAVHESLEYTIVESDTRGYLLIAQSRLEYLQNILKEDLSVIVPSILGSELADQTTYRPLFKGQDAQPQPMIAADFVTADSGSGLVHCAPGHGMDDYEVCASHGIAAFAPVNDHGEFTIEAMPIDPSRLSGKNVLGEGNVAVLEYVESQGQLLAQHRYEHKYPHDWRSKLPIIIRATEQWFADVGDIRDSAVKALQDVHFFPQSGKQRLENFVKNRSEWCISRQRAWGVPIPALYHRDTGEAVLTKDSVSHIMSVIDERGVDAWWTDDANDPAWIPASLQDASGPGYRRGTDTMDVWFDSGTSWSEIEGLAQDKGHLADVYLEGTDQHRGWFQSGLLTYIAHQLASGQTSAPAAPFKTLVTHGFTLDEDGRKMSKSIGNVVEPKAIMDGTLLPPLKQKKGKKKQSENAAPVYDALGPDALRMWVASSDYTRDVVVGKQVLQTVNTSLHKYRVTFKLLLGALAGFPMDRILPYHQLQKVDQIALMHLSDMVVTSHKACENFEFYRAVNTINRWANLEFSAFYMESIKDRLYTYGEDSASRRAAQTTLFHIYNYLQEVLAPITPMLVEETWEHAPEAVKSQCEHPMKRTVSALAPEWQNPALETDYQELMAVHSVIKTVQENARGKKELGSSLQSFVHVVLQGENVIDSVLQRYLSELPDLFVVSSVTLGAESEPIPSSIQNAEWHYTGQFELPGGQKGTAYVYTPQDTKCPRCWRYAVPESPVAEQEEERLCDRCDEVVRDLDANAA</sequence>
<dbReference type="GeneID" id="34465330"/>
<dbReference type="Pfam" id="PF00133">
    <property type="entry name" value="tRNA-synt_1"/>
    <property type="match status" value="1"/>
</dbReference>
<keyword evidence="4" id="KW-0436">Ligase</keyword>
<dbReference type="Proteomes" id="UP000184300">
    <property type="component" value="Unassembled WGS sequence"/>
</dbReference>
<dbReference type="HAMAP" id="MF_02002">
    <property type="entry name" value="Ile_tRNA_synth_type1"/>
    <property type="match status" value="1"/>
</dbReference>
<dbReference type="RefSeq" id="XP_022400687.1">
    <property type="nucleotide sequence ID" value="XM_022549070.1"/>
</dbReference>
<dbReference type="InterPro" id="IPR002301">
    <property type="entry name" value="Ile-tRNA-ligase"/>
</dbReference>
<evidence type="ECO:0000256" key="12">
    <source>
        <dbReference type="SAM" id="MobiDB-lite"/>
    </source>
</evidence>
<dbReference type="CDD" id="cd07960">
    <property type="entry name" value="Anticodon_Ia_Ile_BEm"/>
    <property type="match status" value="1"/>
</dbReference>
<evidence type="ECO:0000256" key="4">
    <source>
        <dbReference type="ARBA" id="ARBA00022598"/>
    </source>
</evidence>
<dbReference type="VEuPathDB" id="FungiDB:ASPGLDRAFT_66910"/>
<dbReference type="InterPro" id="IPR009080">
    <property type="entry name" value="tRNAsynth_Ia_anticodon-bd"/>
</dbReference>
<evidence type="ECO:0000256" key="2">
    <source>
        <dbReference type="ARBA" id="ARBA00005594"/>
    </source>
</evidence>
<evidence type="ECO:0000256" key="7">
    <source>
        <dbReference type="ARBA" id="ARBA00022917"/>
    </source>
</evidence>
<evidence type="ECO:0000313" key="15">
    <source>
        <dbReference type="EMBL" id="OJJ83989.1"/>
    </source>
</evidence>
<protein>
    <recommendedName>
        <fullName evidence="11">Isoleucine--tRNA ligase, mitochondrial</fullName>
        <ecNumber evidence="3">6.1.1.5</ecNumber>
    </recommendedName>
    <alternativeName>
        <fullName evidence="9">Isoleucyl-tRNA synthetase</fullName>
    </alternativeName>
</protein>
<dbReference type="PROSITE" id="PS00178">
    <property type="entry name" value="AA_TRNA_LIGASE_I"/>
    <property type="match status" value="1"/>
</dbReference>
<proteinExistence type="inferred from homology"/>
<keyword evidence="7" id="KW-0648">Protein biosynthesis</keyword>
<feature type="region of interest" description="Disordered" evidence="12">
    <location>
        <begin position="480"/>
        <end position="499"/>
    </location>
</feature>
<dbReference type="FunFam" id="3.40.50.620:FF:000111">
    <property type="entry name" value="Mitochondrial isoleucyl-tRNA synthetase"/>
    <property type="match status" value="1"/>
</dbReference>
<dbReference type="PANTHER" id="PTHR42765:SF1">
    <property type="entry name" value="ISOLEUCINE--TRNA LIGASE, MITOCHONDRIAL"/>
    <property type="match status" value="1"/>
</dbReference>
<dbReference type="GO" id="GO:0000049">
    <property type="term" value="F:tRNA binding"/>
    <property type="evidence" value="ECO:0007669"/>
    <property type="project" value="InterPro"/>
</dbReference>
<accession>A0A1L9VJ85</accession>
<dbReference type="InterPro" id="IPR005373">
    <property type="entry name" value="PHAF1"/>
</dbReference>
<dbReference type="GO" id="GO:0005739">
    <property type="term" value="C:mitochondrion"/>
    <property type="evidence" value="ECO:0007669"/>
    <property type="project" value="UniProtKB-SubCell"/>
</dbReference>
<evidence type="ECO:0000256" key="10">
    <source>
        <dbReference type="ARBA" id="ARBA00048359"/>
    </source>
</evidence>
<dbReference type="NCBIfam" id="TIGR00392">
    <property type="entry name" value="ileS"/>
    <property type="match status" value="1"/>
</dbReference>
<dbReference type="InterPro" id="IPR002300">
    <property type="entry name" value="aa-tRNA-synth_Ia"/>
</dbReference>
<evidence type="ECO:0000259" key="14">
    <source>
        <dbReference type="Pfam" id="PF08264"/>
    </source>
</evidence>
<keyword evidence="5" id="KW-0547">Nucleotide-binding</keyword>
<feature type="domain" description="Aminoacyl-tRNA synthetase class Ia" evidence="13">
    <location>
        <begin position="575"/>
        <end position="1227"/>
    </location>
</feature>
<dbReference type="Gene3D" id="3.40.50.620">
    <property type="entry name" value="HUPs"/>
    <property type="match status" value="2"/>
</dbReference>
<dbReference type="GO" id="GO:0002161">
    <property type="term" value="F:aminoacyl-tRNA deacylase activity"/>
    <property type="evidence" value="ECO:0007669"/>
    <property type="project" value="InterPro"/>
</dbReference>
<comment type="subcellular location">
    <subcellularLocation>
        <location evidence="1">Mitochondrion</location>
    </subcellularLocation>
</comment>
<gene>
    <name evidence="15" type="ORF">ASPGLDRAFT_66910</name>
</gene>
<dbReference type="SUPFAM" id="SSF50677">
    <property type="entry name" value="ValRS/IleRS/LeuRS editing domain"/>
    <property type="match status" value="1"/>
</dbReference>
<dbReference type="InterPro" id="IPR014729">
    <property type="entry name" value="Rossmann-like_a/b/a_fold"/>
</dbReference>
<feature type="region of interest" description="Disordered" evidence="12">
    <location>
        <begin position="296"/>
        <end position="344"/>
    </location>
</feature>
<keyword evidence="16" id="KW-1185">Reference proteome</keyword>
<dbReference type="GO" id="GO:0005524">
    <property type="term" value="F:ATP binding"/>
    <property type="evidence" value="ECO:0007669"/>
    <property type="project" value="UniProtKB-KW"/>
</dbReference>
<evidence type="ECO:0000256" key="8">
    <source>
        <dbReference type="ARBA" id="ARBA00023146"/>
    </source>
</evidence>
<dbReference type="STRING" id="1160497.A0A1L9VJ85"/>
<dbReference type="GO" id="GO:0004822">
    <property type="term" value="F:isoleucine-tRNA ligase activity"/>
    <property type="evidence" value="ECO:0007669"/>
    <property type="project" value="UniProtKB-EC"/>
</dbReference>
<dbReference type="GO" id="GO:0006428">
    <property type="term" value="P:isoleucyl-tRNA aminoacylation"/>
    <property type="evidence" value="ECO:0007669"/>
    <property type="project" value="InterPro"/>
</dbReference>
<reference evidence="16" key="1">
    <citation type="journal article" date="2017" name="Genome Biol.">
        <title>Comparative genomics reveals high biological diversity and specific adaptations in the industrially and medically important fungal genus Aspergillus.</title>
        <authorList>
            <person name="de Vries R.P."/>
            <person name="Riley R."/>
            <person name="Wiebenga A."/>
            <person name="Aguilar-Osorio G."/>
            <person name="Amillis S."/>
            <person name="Uchima C.A."/>
            <person name="Anderluh G."/>
            <person name="Asadollahi M."/>
            <person name="Askin M."/>
            <person name="Barry K."/>
            <person name="Battaglia E."/>
            <person name="Bayram O."/>
            <person name="Benocci T."/>
            <person name="Braus-Stromeyer S.A."/>
            <person name="Caldana C."/>
            <person name="Canovas D."/>
            <person name="Cerqueira G.C."/>
            <person name="Chen F."/>
            <person name="Chen W."/>
            <person name="Choi C."/>
            <person name="Clum A."/>
            <person name="Dos Santos R.A."/>
            <person name="Damasio A.R."/>
            <person name="Diallinas G."/>
            <person name="Emri T."/>
            <person name="Fekete E."/>
            <person name="Flipphi M."/>
            <person name="Freyberg S."/>
            <person name="Gallo A."/>
            <person name="Gournas C."/>
            <person name="Habgood R."/>
            <person name="Hainaut M."/>
            <person name="Harispe M.L."/>
            <person name="Henrissat B."/>
            <person name="Hilden K.S."/>
            <person name="Hope R."/>
            <person name="Hossain A."/>
            <person name="Karabika E."/>
            <person name="Karaffa L."/>
            <person name="Karanyi Z."/>
            <person name="Krasevec N."/>
            <person name="Kuo A."/>
            <person name="Kusch H."/>
            <person name="LaButti K."/>
            <person name="Lagendijk E.L."/>
            <person name="Lapidus A."/>
            <person name="Levasseur A."/>
            <person name="Lindquist E."/>
            <person name="Lipzen A."/>
            <person name="Logrieco A.F."/>
            <person name="MacCabe A."/>
            <person name="Maekelae M.R."/>
            <person name="Malavazi I."/>
            <person name="Melin P."/>
            <person name="Meyer V."/>
            <person name="Mielnichuk N."/>
            <person name="Miskei M."/>
            <person name="Molnar A.P."/>
            <person name="Mule G."/>
            <person name="Ngan C.Y."/>
            <person name="Orejas M."/>
            <person name="Orosz E."/>
            <person name="Ouedraogo J.P."/>
            <person name="Overkamp K.M."/>
            <person name="Park H.-S."/>
            <person name="Perrone G."/>
            <person name="Piumi F."/>
            <person name="Punt P.J."/>
            <person name="Ram A.F."/>
            <person name="Ramon A."/>
            <person name="Rauscher S."/>
            <person name="Record E."/>
            <person name="Riano-Pachon D.M."/>
            <person name="Robert V."/>
            <person name="Roehrig J."/>
            <person name="Ruller R."/>
            <person name="Salamov A."/>
            <person name="Salih N.S."/>
            <person name="Samson R.A."/>
            <person name="Sandor E."/>
            <person name="Sanguinetti M."/>
            <person name="Schuetze T."/>
            <person name="Sepcic K."/>
            <person name="Shelest E."/>
            <person name="Sherlock G."/>
            <person name="Sophianopoulou V."/>
            <person name="Squina F.M."/>
            <person name="Sun H."/>
            <person name="Susca A."/>
            <person name="Todd R.B."/>
            <person name="Tsang A."/>
            <person name="Unkles S.E."/>
            <person name="van de Wiele N."/>
            <person name="van Rossen-Uffink D."/>
            <person name="Oliveira J.V."/>
            <person name="Vesth T.C."/>
            <person name="Visser J."/>
            <person name="Yu J.-H."/>
            <person name="Zhou M."/>
            <person name="Andersen M.R."/>
            <person name="Archer D.B."/>
            <person name="Baker S.E."/>
            <person name="Benoit I."/>
            <person name="Brakhage A.A."/>
            <person name="Braus G.H."/>
            <person name="Fischer R."/>
            <person name="Frisvad J.C."/>
            <person name="Goldman G.H."/>
            <person name="Houbraken J."/>
            <person name="Oakley B."/>
            <person name="Pocsi I."/>
            <person name="Scazzocchio C."/>
            <person name="Seiboth B."/>
            <person name="vanKuyk P.A."/>
            <person name="Wortman J."/>
            <person name="Dyer P.S."/>
            <person name="Grigoriev I.V."/>
        </authorList>
    </citation>
    <scope>NUCLEOTIDE SEQUENCE [LARGE SCALE GENOMIC DNA]</scope>
    <source>
        <strain evidence="16">CBS 516.65</strain>
    </source>
</reference>
<dbReference type="PANTHER" id="PTHR42765">
    <property type="entry name" value="SOLEUCYL-TRNA SYNTHETASE"/>
    <property type="match status" value="1"/>
</dbReference>
<dbReference type="PRINTS" id="PR00984">
    <property type="entry name" value="TRNASYNTHILE"/>
</dbReference>
<evidence type="ECO:0000256" key="3">
    <source>
        <dbReference type="ARBA" id="ARBA00013165"/>
    </source>
</evidence>
<dbReference type="OrthoDB" id="10264412at2759"/>
<keyword evidence="8" id="KW-0030">Aminoacyl-tRNA synthetase</keyword>
<dbReference type="InterPro" id="IPR033708">
    <property type="entry name" value="Anticodon_Ile_BEm"/>
</dbReference>
<feature type="compositionally biased region" description="Polar residues" evidence="12">
    <location>
        <begin position="320"/>
        <end position="329"/>
    </location>
</feature>
<comment type="catalytic activity">
    <reaction evidence="10">
        <text>tRNA(Ile) + L-isoleucine + ATP = L-isoleucyl-tRNA(Ile) + AMP + diphosphate</text>
        <dbReference type="Rhea" id="RHEA:11060"/>
        <dbReference type="Rhea" id="RHEA-COMP:9666"/>
        <dbReference type="Rhea" id="RHEA-COMP:9695"/>
        <dbReference type="ChEBI" id="CHEBI:30616"/>
        <dbReference type="ChEBI" id="CHEBI:33019"/>
        <dbReference type="ChEBI" id="CHEBI:58045"/>
        <dbReference type="ChEBI" id="CHEBI:78442"/>
        <dbReference type="ChEBI" id="CHEBI:78528"/>
        <dbReference type="ChEBI" id="CHEBI:456215"/>
        <dbReference type="EC" id="6.1.1.5"/>
    </reaction>
</comment>
<evidence type="ECO:0000256" key="1">
    <source>
        <dbReference type="ARBA" id="ARBA00004173"/>
    </source>
</evidence>
<dbReference type="SUPFAM" id="SSF47323">
    <property type="entry name" value="Anticodon-binding domain of a subclass of class I aminoacyl-tRNA synthetases"/>
    <property type="match status" value="1"/>
</dbReference>
<dbReference type="Gene3D" id="1.10.10.830">
    <property type="entry name" value="Ile-tRNA synthetase CP2 domain-like"/>
    <property type="match status" value="1"/>
</dbReference>
<dbReference type="GO" id="GO:0032543">
    <property type="term" value="P:mitochondrial translation"/>
    <property type="evidence" value="ECO:0007669"/>
    <property type="project" value="TreeGrafter"/>
</dbReference>
<dbReference type="InterPro" id="IPR050081">
    <property type="entry name" value="Ile-tRNA_ligase"/>
</dbReference>
<dbReference type="EC" id="6.1.1.5" evidence="3"/>
<dbReference type="InterPro" id="IPR013155">
    <property type="entry name" value="M/V/L/I-tRNA-synth_anticd-bd"/>
</dbReference>
<comment type="similarity">
    <text evidence="2">Belongs to the class-I aminoacyl-tRNA synthetase family.</text>
</comment>
<dbReference type="InterPro" id="IPR023585">
    <property type="entry name" value="Ile-tRNA-ligase_type1"/>
</dbReference>
<dbReference type="FunFam" id="1.10.730.20:FF:000004">
    <property type="entry name" value="Isoleucyl-tRNA synthetase, putative"/>
    <property type="match status" value="1"/>
</dbReference>
<evidence type="ECO:0000256" key="11">
    <source>
        <dbReference type="ARBA" id="ARBA00068280"/>
    </source>
</evidence>
<evidence type="ECO:0000259" key="13">
    <source>
        <dbReference type="Pfam" id="PF00133"/>
    </source>
</evidence>
<dbReference type="Gene3D" id="1.10.730.20">
    <property type="match status" value="1"/>
</dbReference>
<evidence type="ECO:0000313" key="16">
    <source>
        <dbReference type="Proteomes" id="UP000184300"/>
    </source>
</evidence>
<feature type="compositionally biased region" description="Gly residues" evidence="12">
    <location>
        <begin position="489"/>
        <end position="499"/>
    </location>
</feature>
<dbReference type="Pfam" id="PF08264">
    <property type="entry name" value="Anticodon_1"/>
    <property type="match status" value="1"/>
</dbReference>
<name>A0A1L9VJ85_ASPGL</name>
<dbReference type="Gene3D" id="3.90.740.10">
    <property type="entry name" value="Valyl/Leucyl/Isoleucyl-tRNA synthetase, editing domain"/>
    <property type="match status" value="1"/>
</dbReference>